<evidence type="ECO:0000313" key="8">
    <source>
        <dbReference type="EMBL" id="CAJ1377119.1"/>
    </source>
</evidence>
<keyword evidence="6" id="KW-0067">ATP-binding</keyword>
<dbReference type="PRINTS" id="PR00052">
    <property type="entry name" value="FIBRILLARIN"/>
</dbReference>
<evidence type="ECO:0000256" key="4">
    <source>
        <dbReference type="ARBA" id="ARBA00022741"/>
    </source>
</evidence>
<dbReference type="GO" id="GO:0008168">
    <property type="term" value="F:methyltransferase activity"/>
    <property type="evidence" value="ECO:0007669"/>
    <property type="project" value="InterPro"/>
</dbReference>
<comment type="cofactor">
    <cofactor evidence="1">
        <name>Mg(2+)</name>
        <dbReference type="ChEBI" id="CHEBI:18420"/>
    </cofactor>
</comment>
<dbReference type="InterPro" id="IPR011992">
    <property type="entry name" value="EF-hand-dom_pair"/>
</dbReference>
<dbReference type="InterPro" id="IPR029063">
    <property type="entry name" value="SAM-dependent_MTases_sf"/>
</dbReference>
<feature type="domain" description="EF-hand" evidence="7">
    <location>
        <begin position="497"/>
        <end position="532"/>
    </location>
</feature>
<evidence type="ECO:0000256" key="2">
    <source>
        <dbReference type="ARBA" id="ARBA00022527"/>
    </source>
</evidence>
<dbReference type="Gene3D" id="1.10.238.10">
    <property type="entry name" value="EF-hand"/>
    <property type="match status" value="2"/>
</dbReference>
<dbReference type="GO" id="GO:0005524">
    <property type="term" value="F:ATP binding"/>
    <property type="evidence" value="ECO:0007669"/>
    <property type="project" value="UniProtKB-KW"/>
</dbReference>
<dbReference type="Gene3D" id="1.10.510.10">
    <property type="entry name" value="Transferase(Phosphotransferase) domain 1"/>
    <property type="match status" value="1"/>
</dbReference>
<keyword evidence="9" id="KW-1185">Reference proteome</keyword>
<dbReference type="GO" id="GO:0005509">
    <property type="term" value="F:calcium ion binding"/>
    <property type="evidence" value="ECO:0007669"/>
    <property type="project" value="InterPro"/>
</dbReference>
<accession>A0AA36HXF5</accession>
<dbReference type="SUPFAM" id="SSF56112">
    <property type="entry name" value="Protein kinase-like (PK-like)"/>
    <property type="match status" value="1"/>
</dbReference>
<comment type="caution">
    <text evidence="8">The sequence shown here is derived from an EMBL/GenBank/DDBJ whole genome shotgun (WGS) entry which is preliminary data.</text>
</comment>
<evidence type="ECO:0000259" key="7">
    <source>
        <dbReference type="PROSITE" id="PS50222"/>
    </source>
</evidence>
<evidence type="ECO:0000256" key="3">
    <source>
        <dbReference type="ARBA" id="ARBA00022679"/>
    </source>
</evidence>
<dbReference type="CDD" id="cd00051">
    <property type="entry name" value="EFh"/>
    <property type="match status" value="1"/>
</dbReference>
<evidence type="ECO:0000313" key="9">
    <source>
        <dbReference type="Proteomes" id="UP001178507"/>
    </source>
</evidence>
<dbReference type="FunFam" id="1.10.238.10:FF:000001">
    <property type="entry name" value="Calmodulin 1"/>
    <property type="match status" value="1"/>
</dbReference>
<dbReference type="InterPro" id="IPR000692">
    <property type="entry name" value="Fibrillarin"/>
</dbReference>
<dbReference type="EMBL" id="CAUJNA010000446">
    <property type="protein sequence ID" value="CAJ1377119.1"/>
    <property type="molecule type" value="Genomic_DNA"/>
</dbReference>
<dbReference type="InterPro" id="IPR011009">
    <property type="entry name" value="Kinase-like_dom_sf"/>
</dbReference>
<dbReference type="PROSITE" id="PS50222">
    <property type="entry name" value="EF_HAND_2"/>
    <property type="match status" value="2"/>
</dbReference>
<protein>
    <recommendedName>
        <fullName evidence="7">EF-hand domain-containing protein</fullName>
    </recommendedName>
</protein>
<organism evidence="8 9">
    <name type="scientific">Effrenium voratum</name>
    <dbReference type="NCBI Taxonomy" id="2562239"/>
    <lineage>
        <taxon>Eukaryota</taxon>
        <taxon>Sar</taxon>
        <taxon>Alveolata</taxon>
        <taxon>Dinophyceae</taxon>
        <taxon>Suessiales</taxon>
        <taxon>Symbiodiniaceae</taxon>
        <taxon>Effrenium</taxon>
    </lineage>
</organism>
<dbReference type="GO" id="GO:0003723">
    <property type="term" value="F:RNA binding"/>
    <property type="evidence" value="ECO:0007669"/>
    <property type="project" value="InterPro"/>
</dbReference>
<dbReference type="GO" id="GO:0006364">
    <property type="term" value="P:rRNA processing"/>
    <property type="evidence" value="ECO:0007669"/>
    <property type="project" value="InterPro"/>
</dbReference>
<gene>
    <name evidence="8" type="ORF">EVOR1521_LOCUS6008</name>
</gene>
<evidence type="ECO:0000256" key="1">
    <source>
        <dbReference type="ARBA" id="ARBA00001946"/>
    </source>
</evidence>
<evidence type="ECO:0000256" key="6">
    <source>
        <dbReference type="ARBA" id="ARBA00022840"/>
    </source>
</evidence>
<reference evidence="8" key="1">
    <citation type="submission" date="2023-08" db="EMBL/GenBank/DDBJ databases">
        <authorList>
            <person name="Chen Y."/>
            <person name="Shah S."/>
            <person name="Dougan E. K."/>
            <person name="Thang M."/>
            <person name="Chan C."/>
        </authorList>
    </citation>
    <scope>NUCLEOTIDE SEQUENCE</scope>
</reference>
<keyword evidence="5" id="KW-0418">Kinase</keyword>
<dbReference type="GO" id="GO:0004674">
    <property type="term" value="F:protein serine/threonine kinase activity"/>
    <property type="evidence" value="ECO:0007669"/>
    <property type="project" value="UniProtKB-KW"/>
</dbReference>
<dbReference type="Gene3D" id="3.40.50.150">
    <property type="entry name" value="Vaccinia Virus protein VP39"/>
    <property type="match status" value="1"/>
</dbReference>
<feature type="domain" description="EF-hand" evidence="7">
    <location>
        <begin position="533"/>
        <end position="568"/>
    </location>
</feature>
<dbReference type="SUPFAM" id="SSF47473">
    <property type="entry name" value="EF-hand"/>
    <property type="match status" value="1"/>
</dbReference>
<sequence>MDFLLEVPMDDALTQLLNQVPQLSDRQLDRLFCRLNAERLARQEEKEAPKDEAVPEVSISLQTLSGQVFPLQISGAASLEQLKRAASEVVGQNADMIDLVSDSHKLTSVDFVGCVNLQSPLLLIQRRRQVSVCPHGRHGRSGVFVGSSSRMEFLLVASMGFQVEDEEVVLDLASAEFRIWSPFRCVLAASLVAGLGGMPVCPKARVLCVDFPALEVSFVAEIVGPEGEVICALPESAPLESGTKLAQWPNVKRVERDFSDAGVADALMLSTTYSAVANDELLLRLQQCRPGLGRPGKTGHVMVHINAEGSPNPQEAVFAQCVSCIRQAGFKPLEQLSLEPFSHSTAVILARLPDKRPAAMALGGDSEEGPRTSEKAHYVLKPERWSTISLEGRQFVKSVLEVDPNKRLTAAQALQHTWIKNRAEVASDMVDKGVVDALRAFGKVSKFRRCCMEMMAWSLSNEERAQVTEDFLALDRSQQGTIKMGDLKQVLAGKFNISNEETRLIFDALDSNHDEEIHYSDFLAAMVNTRISLHDHLLQAAFKKFDVDSSGYITASNLRDVLGETWEGEQVEKLLAEADILKDNRISYEEFKSYLRGDPMSVHQELATQVIDIELSKQSKERRTSIRGRHAADMAMSQSTDLALQPANGVAGGNPLVHQLSEAMLKPELCCALS</sequence>
<dbReference type="Pfam" id="PF13499">
    <property type="entry name" value="EF-hand_7"/>
    <property type="match status" value="2"/>
</dbReference>
<proteinExistence type="predicted"/>
<dbReference type="AlphaFoldDB" id="A0AA36HXF5"/>
<keyword evidence="2" id="KW-0723">Serine/threonine-protein kinase</keyword>
<dbReference type="Pfam" id="PF01269">
    <property type="entry name" value="Fibrillarin"/>
    <property type="match status" value="1"/>
</dbReference>
<dbReference type="PANTHER" id="PTHR24349">
    <property type="entry name" value="SERINE/THREONINE-PROTEIN KINASE"/>
    <property type="match status" value="1"/>
</dbReference>
<name>A0AA36HXF5_9DINO</name>
<dbReference type="Proteomes" id="UP001178507">
    <property type="component" value="Unassembled WGS sequence"/>
</dbReference>
<dbReference type="InterPro" id="IPR050205">
    <property type="entry name" value="CDPK_Ser/Thr_kinases"/>
</dbReference>
<evidence type="ECO:0000256" key="5">
    <source>
        <dbReference type="ARBA" id="ARBA00022777"/>
    </source>
</evidence>
<dbReference type="SMART" id="SM00054">
    <property type="entry name" value="EFh"/>
    <property type="match status" value="4"/>
</dbReference>
<keyword evidence="4" id="KW-0547">Nucleotide-binding</keyword>
<keyword evidence="3" id="KW-0808">Transferase</keyword>
<dbReference type="InterPro" id="IPR002048">
    <property type="entry name" value="EF_hand_dom"/>
</dbReference>
<dbReference type="SMART" id="SM01206">
    <property type="entry name" value="Fibrillarin"/>
    <property type="match status" value="1"/>
</dbReference>